<keyword evidence="9" id="KW-0677">Repeat</keyword>
<comment type="catalytic activity">
    <reaction evidence="1">
        <text>2 6,7-dimethyl-8-(1-D-ribityl)lumazine + H(+) = 5-amino-6-(D-ribitylamino)uracil + riboflavin</text>
        <dbReference type="Rhea" id="RHEA:20772"/>
        <dbReference type="ChEBI" id="CHEBI:15378"/>
        <dbReference type="ChEBI" id="CHEBI:15934"/>
        <dbReference type="ChEBI" id="CHEBI:57986"/>
        <dbReference type="ChEBI" id="CHEBI:58201"/>
        <dbReference type="EC" id="2.5.1.9"/>
    </reaction>
</comment>
<dbReference type="SUPFAM" id="SSF63380">
    <property type="entry name" value="Riboflavin synthase domain-like"/>
    <property type="match status" value="2"/>
</dbReference>
<dbReference type="OrthoDB" id="9788537at2"/>
<dbReference type="FunCoup" id="A0A540VBR6">
    <property type="interactions" value="446"/>
</dbReference>
<feature type="repeat" description="Lumazine-binding" evidence="11">
    <location>
        <begin position="1"/>
        <end position="96"/>
    </location>
</feature>
<dbReference type="Proteomes" id="UP000317371">
    <property type="component" value="Unassembled WGS sequence"/>
</dbReference>
<protein>
    <recommendedName>
        <fullName evidence="6 10">Riboflavin synthase</fullName>
        <ecNumber evidence="5 10">2.5.1.9</ecNumber>
    </recommendedName>
</protein>
<evidence type="ECO:0000256" key="9">
    <source>
        <dbReference type="ARBA" id="ARBA00022737"/>
    </source>
</evidence>
<evidence type="ECO:0000256" key="4">
    <source>
        <dbReference type="ARBA" id="ARBA00011233"/>
    </source>
</evidence>
<evidence type="ECO:0000256" key="6">
    <source>
        <dbReference type="ARBA" id="ARBA00013950"/>
    </source>
</evidence>
<dbReference type="EMBL" id="VIGC01000026">
    <property type="protein sequence ID" value="TQE94205.1"/>
    <property type="molecule type" value="Genomic_DNA"/>
</dbReference>
<evidence type="ECO:0000256" key="1">
    <source>
        <dbReference type="ARBA" id="ARBA00000968"/>
    </source>
</evidence>
<dbReference type="PROSITE" id="PS51177">
    <property type="entry name" value="LUMAZINE_BIND"/>
    <property type="match status" value="2"/>
</dbReference>
<feature type="domain" description="Lumazine-binding" evidence="12">
    <location>
        <begin position="97"/>
        <end position="193"/>
    </location>
</feature>
<dbReference type="InterPro" id="IPR023366">
    <property type="entry name" value="ATP_synth_asu-like_sf"/>
</dbReference>
<accession>A0A540VBR6</accession>
<dbReference type="PANTHER" id="PTHR21098">
    <property type="entry name" value="RIBOFLAVIN SYNTHASE ALPHA CHAIN"/>
    <property type="match status" value="1"/>
</dbReference>
<dbReference type="PANTHER" id="PTHR21098:SF0">
    <property type="entry name" value="RIBOFLAVIN SYNTHASE"/>
    <property type="match status" value="1"/>
</dbReference>
<comment type="pathway">
    <text evidence="3">Cofactor biosynthesis; riboflavin biosynthesis; riboflavin from 2-hydroxy-3-oxobutyl phosphate and 5-amino-6-(D-ribitylamino)uracil: step 2/2.</text>
</comment>
<keyword evidence="14" id="KW-1185">Reference proteome</keyword>
<dbReference type="NCBIfam" id="NF006767">
    <property type="entry name" value="PRK09289.1"/>
    <property type="match status" value="1"/>
</dbReference>
<evidence type="ECO:0000256" key="2">
    <source>
        <dbReference type="ARBA" id="ARBA00002803"/>
    </source>
</evidence>
<dbReference type="InterPro" id="IPR017938">
    <property type="entry name" value="Riboflavin_synthase-like_b-brl"/>
</dbReference>
<dbReference type="PIRSF" id="PIRSF000498">
    <property type="entry name" value="Riboflavin_syn_A"/>
    <property type="match status" value="1"/>
</dbReference>
<evidence type="ECO:0000256" key="7">
    <source>
        <dbReference type="ARBA" id="ARBA00022619"/>
    </source>
</evidence>
<dbReference type="Gene3D" id="2.40.30.20">
    <property type="match status" value="2"/>
</dbReference>
<evidence type="ECO:0000256" key="8">
    <source>
        <dbReference type="ARBA" id="ARBA00022679"/>
    </source>
</evidence>
<dbReference type="InterPro" id="IPR026017">
    <property type="entry name" value="Lumazine-bd_dom"/>
</dbReference>
<keyword evidence="7" id="KW-0686">Riboflavin biosynthesis</keyword>
<organism evidence="13 14">
    <name type="scientific">Litorilinea aerophila</name>
    <dbReference type="NCBI Taxonomy" id="1204385"/>
    <lineage>
        <taxon>Bacteria</taxon>
        <taxon>Bacillati</taxon>
        <taxon>Chloroflexota</taxon>
        <taxon>Caldilineae</taxon>
        <taxon>Caldilineales</taxon>
        <taxon>Caldilineaceae</taxon>
        <taxon>Litorilinea</taxon>
    </lineage>
</organism>
<proteinExistence type="predicted"/>
<dbReference type="AlphaFoldDB" id="A0A540VBR6"/>
<dbReference type="FunFam" id="2.40.30.20:FF:000003">
    <property type="entry name" value="Riboflavin synthase, alpha subunit"/>
    <property type="match status" value="1"/>
</dbReference>
<evidence type="ECO:0000256" key="11">
    <source>
        <dbReference type="PROSITE-ProRule" id="PRU00524"/>
    </source>
</evidence>
<reference evidence="13 14" key="1">
    <citation type="submission" date="2019-06" db="EMBL/GenBank/DDBJ databases">
        <title>Genome sequence of Litorilinea aerophila BAA-2444.</title>
        <authorList>
            <person name="Maclea K.S."/>
            <person name="Maurais E.G."/>
            <person name="Iannazzi L.C."/>
        </authorList>
    </citation>
    <scope>NUCLEOTIDE SEQUENCE [LARGE SCALE GENOMIC DNA]</scope>
    <source>
        <strain evidence="13 14">ATCC BAA-2444</strain>
    </source>
</reference>
<dbReference type="InParanoid" id="A0A540VBR6"/>
<dbReference type="CDD" id="cd00402">
    <property type="entry name" value="Riboflavin_synthase_like"/>
    <property type="match status" value="1"/>
</dbReference>
<evidence type="ECO:0000313" key="13">
    <source>
        <dbReference type="EMBL" id="TQE94205.1"/>
    </source>
</evidence>
<dbReference type="GO" id="GO:0009231">
    <property type="term" value="P:riboflavin biosynthetic process"/>
    <property type="evidence" value="ECO:0007669"/>
    <property type="project" value="UniProtKB-KW"/>
</dbReference>
<evidence type="ECO:0000259" key="12">
    <source>
        <dbReference type="PROSITE" id="PS51177"/>
    </source>
</evidence>
<comment type="subunit">
    <text evidence="4">Homotrimer.</text>
</comment>
<dbReference type="EC" id="2.5.1.9" evidence="5 10"/>
<keyword evidence="8 13" id="KW-0808">Transferase</keyword>
<feature type="domain" description="Lumazine-binding" evidence="12">
    <location>
        <begin position="1"/>
        <end position="96"/>
    </location>
</feature>
<dbReference type="InterPro" id="IPR001783">
    <property type="entry name" value="Lumazine-bd"/>
</dbReference>
<feature type="repeat" description="Lumazine-binding" evidence="11">
    <location>
        <begin position="97"/>
        <end position="193"/>
    </location>
</feature>
<dbReference type="NCBIfam" id="TIGR00187">
    <property type="entry name" value="ribE"/>
    <property type="match status" value="1"/>
</dbReference>
<evidence type="ECO:0000313" key="14">
    <source>
        <dbReference type="Proteomes" id="UP000317371"/>
    </source>
</evidence>
<evidence type="ECO:0000256" key="10">
    <source>
        <dbReference type="NCBIfam" id="TIGR00187"/>
    </source>
</evidence>
<dbReference type="GO" id="GO:0004746">
    <property type="term" value="F:riboflavin synthase activity"/>
    <property type="evidence" value="ECO:0007669"/>
    <property type="project" value="UniProtKB-UniRule"/>
</dbReference>
<gene>
    <name evidence="13" type="ORF">FKZ61_17655</name>
</gene>
<dbReference type="RefSeq" id="WP_141611483.1">
    <property type="nucleotide sequence ID" value="NZ_VIGC02000026.1"/>
</dbReference>
<comment type="caution">
    <text evidence="13">The sequence shown here is derived from an EMBL/GenBank/DDBJ whole genome shotgun (WGS) entry which is preliminary data.</text>
</comment>
<evidence type="ECO:0000256" key="3">
    <source>
        <dbReference type="ARBA" id="ARBA00004887"/>
    </source>
</evidence>
<evidence type="ECO:0000256" key="5">
    <source>
        <dbReference type="ARBA" id="ARBA00012827"/>
    </source>
</evidence>
<name>A0A540VBR6_9CHLR</name>
<comment type="function">
    <text evidence="2">Catalyzes the dismutation of two molecules of 6,7-dimethyl-8-ribityllumazine, resulting in the formation of riboflavin and 5-amino-6-(D-ribitylamino)uracil.</text>
</comment>
<dbReference type="FunFam" id="2.40.30.20:FF:000004">
    <property type="entry name" value="Riboflavin synthase, alpha subunit"/>
    <property type="match status" value="1"/>
</dbReference>
<dbReference type="Pfam" id="PF00677">
    <property type="entry name" value="Lum_binding"/>
    <property type="match status" value="2"/>
</dbReference>
<sequence>MFTGIVEEVGTVLQLQRRGQDAVLTIQARQVLEGTRPGDSIAVNGVCLTVIDLGPARFSVDLSQETLARSTLGRLLRGAPVNLERALAVGGRLGGHFVQGHVDGTGVVQRVTGAGRGKVIRIQAPAEVLRYIVHKGFIAVDGMSLTAVDPDGGGFQVAFIPHTLAHSVAQFYRPGTRVNLEADILAKYAERLLAGQETEDLAAKMLT</sequence>